<evidence type="ECO:0000313" key="6">
    <source>
        <dbReference type="EMBL" id="GAA2104691.1"/>
    </source>
</evidence>
<accession>A0ABP5ITK7</accession>
<dbReference type="Proteomes" id="UP001500016">
    <property type="component" value="Unassembled WGS sequence"/>
</dbReference>
<sequence length="1006" mass="105214">MRDDTVTSLLLDVPATVPEDQVTAAVGTVARRHEVLRTTLVPSPAGGPPTQSVHAAPLPEGPERPWSVSVREDGRIRLTASARVLDAEGLLLLARELEAELSGPKADLPPTADTPSAPDTGEDGTEPLQYADIAEWLHEVLADPDAGSARTAQETAHAGSDEAAETVERLRASAGPAPSGSTAPPDMSRTVKLYGTDAEVESLLLAAWLVVLHRFAGTQALTVGVRTGLREVPQLADALGPLSTWPALRHAFRTDETLAEVVDTVRGARAAQRESVELITDLSEVNRPLGFSYTQLPERVGGWSVSGLSAHGSGPGLRLDAVRRGDLVGLRIDGVAAAGLGEPAVGRLLDALATVLEQDIRTSRTGVGRVSLGTPAAPLTESATPRALAWRDATLPGLIARAAATAPNGIAVRCGTRELSYRQLLRKADRLAARLDAEPEDVVAVLVADPLTRLVAQLAVLRTGAAYLVVDPDDPADRIATLLADASVRGCVVTADTAPLLSAHDDLDRVPAEDKGADGQSRAPKATHGIRPAPGPDNAAYLLFTSGSTGRPKPVAVTHRNVVNYLGWLADTELVGPDTVLPATAASIFDASVKQLWGPLVLGGTVMLPTAEERPAETLVAAIVGAESSSGTGVTTVNTVPRLWDETLRTLEATGAAGGLGGRRLDVLLGGEALTADLVERTGRILPGARIWNLYGPSETTANAAAGTVTPDGRVTLGRPVGGAALYALDEVMRPVPPGVIGELYVGGAGVARGYAGRSGLTAERFVPDPFSATPGARMYRTGDLVRIGADGLPEFCGRADGQLKVRGYRVETGEIEAVLLRHPAVAAAVADARDDRLVAWVVPGPDGPPTVEQLREQCAAALPAYLVPAVFVALDRVPLTPQGKTDRRMLPDPADGHLEQGTEFVAPRTPTEMVVAEIWRTVLGVDRVGAHDTFVALGGDSIRAMQTVARVRELMGAELPLQELLNASTVADQAILLLSHDRDGSVREFAEAFAAVDDDATEVQP</sequence>
<dbReference type="RefSeq" id="WP_344535737.1">
    <property type="nucleotide sequence ID" value="NZ_BAAAPE010000030.1"/>
</dbReference>
<dbReference type="InterPro" id="IPR009081">
    <property type="entry name" value="PP-bd_ACP"/>
</dbReference>
<comment type="caution">
    <text evidence="6">The sequence shown here is derived from an EMBL/GenBank/DDBJ whole genome shotgun (WGS) entry which is preliminary data.</text>
</comment>
<dbReference type="InterPro" id="IPR010071">
    <property type="entry name" value="AA_adenyl_dom"/>
</dbReference>
<dbReference type="NCBIfam" id="TIGR01733">
    <property type="entry name" value="AA-adenyl-dom"/>
    <property type="match status" value="1"/>
</dbReference>
<dbReference type="PANTHER" id="PTHR45527:SF1">
    <property type="entry name" value="FATTY ACID SYNTHASE"/>
    <property type="match status" value="1"/>
</dbReference>
<dbReference type="InterPro" id="IPR045851">
    <property type="entry name" value="AMP-bd_C_sf"/>
</dbReference>
<protein>
    <recommendedName>
        <fullName evidence="5">Carrier domain-containing protein</fullName>
    </recommendedName>
</protein>
<dbReference type="Gene3D" id="3.30.559.30">
    <property type="entry name" value="Nonribosomal peptide synthetase, condensation domain"/>
    <property type="match status" value="1"/>
</dbReference>
<gene>
    <name evidence="6" type="ORF">GCM10009801_80500</name>
</gene>
<dbReference type="InterPro" id="IPR006162">
    <property type="entry name" value="Ppantetheine_attach_site"/>
</dbReference>
<dbReference type="CDD" id="cd05930">
    <property type="entry name" value="A_NRPS"/>
    <property type="match status" value="1"/>
</dbReference>
<keyword evidence="3" id="KW-0597">Phosphoprotein</keyword>
<keyword evidence="2" id="KW-0596">Phosphopantetheine</keyword>
<dbReference type="EMBL" id="BAAAPE010000030">
    <property type="protein sequence ID" value="GAA2104691.1"/>
    <property type="molecule type" value="Genomic_DNA"/>
</dbReference>
<dbReference type="Gene3D" id="3.40.50.12780">
    <property type="entry name" value="N-terminal domain of ligase-like"/>
    <property type="match status" value="1"/>
</dbReference>
<evidence type="ECO:0000256" key="4">
    <source>
        <dbReference type="SAM" id="MobiDB-lite"/>
    </source>
</evidence>
<feature type="region of interest" description="Disordered" evidence="4">
    <location>
        <begin position="146"/>
        <end position="188"/>
    </location>
</feature>
<dbReference type="InterPro" id="IPR020845">
    <property type="entry name" value="AMP-binding_CS"/>
</dbReference>
<evidence type="ECO:0000256" key="1">
    <source>
        <dbReference type="ARBA" id="ARBA00001957"/>
    </source>
</evidence>
<feature type="compositionally biased region" description="Low complexity" evidence="4">
    <location>
        <begin position="106"/>
        <end position="119"/>
    </location>
</feature>
<dbReference type="InterPro" id="IPR042099">
    <property type="entry name" value="ANL_N_sf"/>
</dbReference>
<name>A0ABP5ITK7_9ACTN</name>
<dbReference type="InterPro" id="IPR023213">
    <property type="entry name" value="CAT-like_dom_sf"/>
</dbReference>
<dbReference type="Gene3D" id="3.30.300.30">
    <property type="match status" value="1"/>
</dbReference>
<dbReference type="Gene3D" id="3.30.559.10">
    <property type="entry name" value="Chloramphenicol acetyltransferase-like domain"/>
    <property type="match status" value="1"/>
</dbReference>
<dbReference type="SUPFAM" id="SSF47336">
    <property type="entry name" value="ACP-like"/>
    <property type="match status" value="1"/>
</dbReference>
<dbReference type="Pfam" id="PF13193">
    <property type="entry name" value="AMP-binding_C"/>
    <property type="match status" value="1"/>
</dbReference>
<evidence type="ECO:0000256" key="3">
    <source>
        <dbReference type="ARBA" id="ARBA00022553"/>
    </source>
</evidence>
<dbReference type="Pfam" id="PF00501">
    <property type="entry name" value="AMP-binding"/>
    <property type="match status" value="1"/>
</dbReference>
<dbReference type="InterPro" id="IPR025110">
    <property type="entry name" value="AMP-bd_C"/>
</dbReference>
<dbReference type="SUPFAM" id="SSF56801">
    <property type="entry name" value="Acetyl-CoA synthetase-like"/>
    <property type="match status" value="1"/>
</dbReference>
<feature type="domain" description="Carrier" evidence="5">
    <location>
        <begin position="907"/>
        <end position="982"/>
    </location>
</feature>
<evidence type="ECO:0000313" key="7">
    <source>
        <dbReference type="Proteomes" id="UP001500016"/>
    </source>
</evidence>
<dbReference type="InterPro" id="IPR000873">
    <property type="entry name" value="AMP-dep_synth/lig_dom"/>
</dbReference>
<dbReference type="Pfam" id="PF00550">
    <property type="entry name" value="PP-binding"/>
    <property type="match status" value="1"/>
</dbReference>
<dbReference type="PROSITE" id="PS00012">
    <property type="entry name" value="PHOSPHOPANTETHEINE"/>
    <property type="match status" value="1"/>
</dbReference>
<evidence type="ECO:0000259" key="5">
    <source>
        <dbReference type="PROSITE" id="PS50075"/>
    </source>
</evidence>
<proteinExistence type="predicted"/>
<dbReference type="PROSITE" id="PS00455">
    <property type="entry name" value="AMP_BINDING"/>
    <property type="match status" value="1"/>
</dbReference>
<dbReference type="SUPFAM" id="SSF52777">
    <property type="entry name" value="CoA-dependent acyltransferases"/>
    <property type="match status" value="2"/>
</dbReference>
<feature type="compositionally biased region" description="Low complexity" evidence="4">
    <location>
        <begin position="172"/>
        <end position="185"/>
    </location>
</feature>
<feature type="compositionally biased region" description="Basic and acidic residues" evidence="4">
    <location>
        <begin position="505"/>
        <end position="517"/>
    </location>
</feature>
<dbReference type="InterPro" id="IPR036736">
    <property type="entry name" value="ACP-like_sf"/>
</dbReference>
<organism evidence="6 7">
    <name type="scientific">Streptomyces albiaxialis</name>
    <dbReference type="NCBI Taxonomy" id="329523"/>
    <lineage>
        <taxon>Bacteria</taxon>
        <taxon>Bacillati</taxon>
        <taxon>Actinomycetota</taxon>
        <taxon>Actinomycetes</taxon>
        <taxon>Kitasatosporales</taxon>
        <taxon>Streptomycetaceae</taxon>
        <taxon>Streptomyces</taxon>
    </lineage>
</organism>
<feature type="region of interest" description="Disordered" evidence="4">
    <location>
        <begin position="40"/>
        <end position="67"/>
    </location>
</feature>
<dbReference type="PROSITE" id="PS50075">
    <property type="entry name" value="CARRIER"/>
    <property type="match status" value="1"/>
</dbReference>
<dbReference type="Gene3D" id="1.10.1200.10">
    <property type="entry name" value="ACP-like"/>
    <property type="match status" value="1"/>
</dbReference>
<feature type="region of interest" description="Disordered" evidence="4">
    <location>
        <begin position="505"/>
        <end position="534"/>
    </location>
</feature>
<comment type="cofactor">
    <cofactor evidence="1">
        <name>pantetheine 4'-phosphate</name>
        <dbReference type="ChEBI" id="CHEBI:47942"/>
    </cofactor>
</comment>
<feature type="region of interest" description="Disordered" evidence="4">
    <location>
        <begin position="102"/>
        <end position="126"/>
    </location>
</feature>
<evidence type="ECO:0000256" key="2">
    <source>
        <dbReference type="ARBA" id="ARBA00022450"/>
    </source>
</evidence>
<keyword evidence="7" id="KW-1185">Reference proteome</keyword>
<reference evidence="7" key="1">
    <citation type="journal article" date="2019" name="Int. J. Syst. Evol. Microbiol.">
        <title>The Global Catalogue of Microorganisms (GCM) 10K type strain sequencing project: providing services to taxonomists for standard genome sequencing and annotation.</title>
        <authorList>
            <consortium name="The Broad Institute Genomics Platform"/>
            <consortium name="The Broad Institute Genome Sequencing Center for Infectious Disease"/>
            <person name="Wu L."/>
            <person name="Ma J."/>
        </authorList>
    </citation>
    <scope>NUCLEOTIDE SEQUENCE [LARGE SCALE GENOMIC DNA]</scope>
    <source>
        <strain evidence="7">JCM 15478</strain>
    </source>
</reference>
<dbReference type="PANTHER" id="PTHR45527">
    <property type="entry name" value="NONRIBOSOMAL PEPTIDE SYNTHETASE"/>
    <property type="match status" value="1"/>
</dbReference>